<dbReference type="SUPFAM" id="SSF141322">
    <property type="entry name" value="NfeD domain-like"/>
    <property type="match status" value="1"/>
</dbReference>
<dbReference type="InterPro" id="IPR012340">
    <property type="entry name" value="NA-bd_OB-fold"/>
</dbReference>
<dbReference type="EMBL" id="UGTW01000001">
    <property type="protein sequence ID" value="SUC16805.1"/>
    <property type="molecule type" value="Genomic_DNA"/>
</dbReference>
<dbReference type="PANTHER" id="PTHR33507">
    <property type="entry name" value="INNER MEMBRANE PROTEIN YBBJ"/>
    <property type="match status" value="1"/>
</dbReference>
<proteinExistence type="predicted"/>
<dbReference type="InterPro" id="IPR002810">
    <property type="entry name" value="NfeD-like_C"/>
</dbReference>
<dbReference type="Proteomes" id="UP000254331">
    <property type="component" value="Unassembled WGS sequence"/>
</dbReference>
<feature type="transmembrane region" description="Helical" evidence="5">
    <location>
        <begin position="56"/>
        <end position="76"/>
    </location>
</feature>
<evidence type="ECO:0000313" key="8">
    <source>
        <dbReference type="Proteomes" id="UP000254331"/>
    </source>
</evidence>
<dbReference type="Pfam" id="PF01957">
    <property type="entry name" value="NfeD"/>
    <property type="match status" value="1"/>
</dbReference>
<feature type="transmembrane region" description="Helical" evidence="5">
    <location>
        <begin position="6"/>
        <end position="24"/>
    </location>
</feature>
<keyword evidence="2 5" id="KW-0812">Transmembrane</keyword>
<name>A0A379FB05_PROVU</name>
<dbReference type="PANTHER" id="PTHR33507:SF3">
    <property type="entry name" value="INNER MEMBRANE PROTEIN YBBJ"/>
    <property type="match status" value="1"/>
</dbReference>
<keyword evidence="3 5" id="KW-1133">Transmembrane helix</keyword>
<evidence type="ECO:0000313" key="7">
    <source>
        <dbReference type="EMBL" id="SUC16805.1"/>
    </source>
</evidence>
<gene>
    <name evidence="7" type="primary">ybbJ</name>
    <name evidence="7" type="ORF">NCTC10376_02719</name>
</gene>
<dbReference type="Gene3D" id="2.40.50.140">
    <property type="entry name" value="Nucleic acid-binding proteins"/>
    <property type="match status" value="1"/>
</dbReference>
<reference evidence="7 8" key="1">
    <citation type="submission" date="2018-06" db="EMBL/GenBank/DDBJ databases">
        <authorList>
            <consortium name="Pathogen Informatics"/>
            <person name="Doyle S."/>
        </authorList>
    </citation>
    <scope>NUCLEOTIDE SEQUENCE [LARGE SCALE GENOMIC DNA]</scope>
    <source>
        <strain evidence="7 8">NCTC10376</strain>
    </source>
</reference>
<keyword evidence="4 5" id="KW-0472">Membrane</keyword>
<dbReference type="GO" id="GO:0005886">
    <property type="term" value="C:plasma membrane"/>
    <property type="evidence" value="ECO:0007669"/>
    <property type="project" value="TreeGrafter"/>
</dbReference>
<dbReference type="AlphaFoldDB" id="A0A379FB05"/>
<evidence type="ECO:0000256" key="1">
    <source>
        <dbReference type="ARBA" id="ARBA00004141"/>
    </source>
</evidence>
<accession>A0A379FB05</accession>
<sequence>MMIEWISAHPALFWLCLGGLLLIAEMLGTAGYLLWSGMAALCVSLLAWMLPINWPIQGVLFAILTVISAVLWHLWLKRRKQSKEAENLNQKSHQLIGVHAVLLSDTENGFSRVKLADGSWRVYSDTPLQAGDKVEIIAIDGITLHVIPLKPTTSDDGNILTNDQ</sequence>
<protein>
    <submittedName>
        <fullName evidence="7">Inner membrane protein ybbJ</fullName>
    </submittedName>
</protein>
<comment type="subcellular location">
    <subcellularLocation>
        <location evidence="1">Membrane</location>
        <topology evidence="1">Multi-pass membrane protein</topology>
    </subcellularLocation>
</comment>
<dbReference type="InterPro" id="IPR052165">
    <property type="entry name" value="Membrane_assoc_protease"/>
</dbReference>
<organism evidence="7 8">
    <name type="scientific">Proteus vulgaris</name>
    <dbReference type="NCBI Taxonomy" id="585"/>
    <lineage>
        <taxon>Bacteria</taxon>
        <taxon>Pseudomonadati</taxon>
        <taxon>Pseudomonadota</taxon>
        <taxon>Gammaproteobacteria</taxon>
        <taxon>Enterobacterales</taxon>
        <taxon>Morganellaceae</taxon>
        <taxon>Proteus</taxon>
    </lineage>
</organism>
<evidence type="ECO:0000256" key="2">
    <source>
        <dbReference type="ARBA" id="ARBA00022692"/>
    </source>
</evidence>
<evidence type="ECO:0000256" key="5">
    <source>
        <dbReference type="SAM" id="Phobius"/>
    </source>
</evidence>
<feature type="domain" description="NfeD-like C-terminal" evidence="6">
    <location>
        <begin position="93"/>
        <end position="146"/>
    </location>
</feature>
<evidence type="ECO:0000256" key="3">
    <source>
        <dbReference type="ARBA" id="ARBA00022989"/>
    </source>
</evidence>
<evidence type="ECO:0000259" key="6">
    <source>
        <dbReference type="Pfam" id="PF01957"/>
    </source>
</evidence>
<evidence type="ECO:0000256" key="4">
    <source>
        <dbReference type="ARBA" id="ARBA00023136"/>
    </source>
</evidence>